<evidence type="ECO:0000313" key="3">
    <source>
        <dbReference type="Proteomes" id="UP000239025"/>
    </source>
</evidence>
<evidence type="ECO:0000256" key="1">
    <source>
        <dbReference type="SAM" id="MobiDB-lite"/>
    </source>
</evidence>
<dbReference type="EMBL" id="LT963399">
    <property type="protein sequence ID" value="SOS30408.1"/>
    <property type="molecule type" value="Genomic_DNA"/>
</dbReference>
<reference evidence="3" key="1">
    <citation type="submission" date="2017-11" db="EMBL/GenBank/DDBJ databases">
        <authorList>
            <person name="Blom J."/>
        </authorList>
    </citation>
    <scope>NUCLEOTIDE SEQUENCE [LARGE SCALE GENOMIC DNA]</scope>
    <source>
        <plasmid evidence="3">PP4</plasmid>
    </source>
</reference>
<organism evidence="2 3">
    <name type="scientific">Pseudomonas cerasi</name>
    <dbReference type="NCBI Taxonomy" id="1583341"/>
    <lineage>
        <taxon>Bacteria</taxon>
        <taxon>Pseudomonadati</taxon>
        <taxon>Pseudomonadota</taxon>
        <taxon>Gammaproteobacteria</taxon>
        <taxon>Pseudomonadales</taxon>
        <taxon>Pseudomonadaceae</taxon>
        <taxon>Pseudomonas</taxon>
    </lineage>
</organism>
<proteinExistence type="predicted"/>
<geneLocation type="plasmid" evidence="2 3">
    <name>PP4</name>
</geneLocation>
<accession>A0A2K4W3F4</accession>
<keyword evidence="2" id="KW-0614">Plasmid</keyword>
<feature type="region of interest" description="Disordered" evidence="1">
    <location>
        <begin position="96"/>
        <end position="116"/>
    </location>
</feature>
<dbReference type="Proteomes" id="UP000239025">
    <property type="component" value="Plasmid PP4"/>
</dbReference>
<evidence type="ECO:0000313" key="2">
    <source>
        <dbReference type="EMBL" id="SOS30408.1"/>
    </source>
</evidence>
<gene>
    <name evidence="2" type="ORF">PL963_P400036</name>
</gene>
<keyword evidence="3" id="KW-1185">Reference proteome</keyword>
<dbReference type="AlphaFoldDB" id="A0A2K4W3F4"/>
<feature type="compositionally biased region" description="Basic residues" evidence="1">
    <location>
        <begin position="102"/>
        <end position="116"/>
    </location>
</feature>
<name>A0A2K4W3F4_9PSED</name>
<dbReference type="RefSeq" id="WP_232007105.1">
    <property type="nucleotide sequence ID" value="NZ_LT963399.1"/>
</dbReference>
<protein>
    <submittedName>
        <fullName evidence="2">Uncharacterized protein</fullName>
    </submittedName>
</protein>
<sequence>MSGISSYFRHTPTQQIEHNFDDLESGVQRQAPAVGDRLHRVGQSLLGISGQLLSDSMSKPAIHAFARCHGRAWRAAANHLWRPDFCSGTSAHARVPRDAAGARRRSQMGRCSARKA</sequence>